<sequence>MAELADAQDLKSWGERSPYRFKSGLGHQPPENGGFFILKMINLRKKKDKKVFVEFSLIR</sequence>
<dbReference type="AlphaFoldDB" id="A5D130"/>
<gene>
    <name evidence="1" type="ordered locus">PTH_1886</name>
</gene>
<reference evidence="2" key="1">
    <citation type="journal article" date="2008" name="Genome Res.">
        <title>The genome of Pelotomaculum thermopropionicum reveals niche-associated evolution in anaerobic microbiota.</title>
        <authorList>
            <person name="Kosaka T."/>
            <person name="Kato S."/>
            <person name="Shimoyama T."/>
            <person name="Ishii S."/>
            <person name="Abe T."/>
            <person name="Watanabe K."/>
        </authorList>
    </citation>
    <scope>NUCLEOTIDE SEQUENCE [LARGE SCALE GENOMIC DNA]</scope>
    <source>
        <strain evidence="2">DSM 13744 / JCM 10971 / SI</strain>
    </source>
</reference>
<evidence type="ECO:0000313" key="1">
    <source>
        <dbReference type="EMBL" id="BAF60067.1"/>
    </source>
</evidence>
<accession>A5D130</accession>
<dbReference type="STRING" id="370438.PTH_1886"/>
<evidence type="ECO:0000313" key="2">
    <source>
        <dbReference type="Proteomes" id="UP000006556"/>
    </source>
</evidence>
<name>A5D130_PELTS</name>
<organism evidence="1 2">
    <name type="scientific">Pelotomaculum thermopropionicum (strain DSM 13744 / JCM 10971 / SI)</name>
    <dbReference type="NCBI Taxonomy" id="370438"/>
    <lineage>
        <taxon>Bacteria</taxon>
        <taxon>Bacillati</taxon>
        <taxon>Bacillota</taxon>
        <taxon>Clostridia</taxon>
        <taxon>Eubacteriales</taxon>
        <taxon>Desulfotomaculaceae</taxon>
        <taxon>Pelotomaculum</taxon>
    </lineage>
</organism>
<proteinExistence type="predicted"/>
<protein>
    <submittedName>
        <fullName evidence="1">Uncharacterized protein</fullName>
    </submittedName>
</protein>
<keyword evidence="2" id="KW-1185">Reference proteome</keyword>
<dbReference type="EMBL" id="AP009389">
    <property type="protein sequence ID" value="BAF60067.1"/>
    <property type="molecule type" value="Genomic_DNA"/>
</dbReference>
<dbReference type="HOGENOM" id="CLU_2956514_0_0_9"/>
<dbReference type="KEGG" id="pth:PTH_1886"/>
<dbReference type="Proteomes" id="UP000006556">
    <property type="component" value="Chromosome"/>
</dbReference>